<accession>A0A397VAX6</accession>
<gene>
    <name evidence="1" type="ORF">C2G38_2086648</name>
</gene>
<comment type="caution">
    <text evidence="1">The sequence shown here is derived from an EMBL/GenBank/DDBJ whole genome shotgun (WGS) entry which is preliminary data.</text>
</comment>
<dbReference type="SUPFAM" id="SSF52047">
    <property type="entry name" value="RNI-like"/>
    <property type="match status" value="1"/>
</dbReference>
<evidence type="ECO:0008006" key="3">
    <source>
        <dbReference type="Google" id="ProtNLM"/>
    </source>
</evidence>
<dbReference type="Proteomes" id="UP000266673">
    <property type="component" value="Unassembled WGS sequence"/>
</dbReference>
<reference evidence="1 2" key="1">
    <citation type="submission" date="2018-06" db="EMBL/GenBank/DDBJ databases">
        <title>Comparative genomics reveals the genomic features of Rhizophagus irregularis, R. cerebriforme, R. diaphanum and Gigaspora rosea, and their symbiotic lifestyle signature.</title>
        <authorList>
            <person name="Morin E."/>
            <person name="San Clemente H."/>
            <person name="Chen E.C.H."/>
            <person name="De La Providencia I."/>
            <person name="Hainaut M."/>
            <person name="Kuo A."/>
            <person name="Kohler A."/>
            <person name="Murat C."/>
            <person name="Tang N."/>
            <person name="Roy S."/>
            <person name="Loubradou J."/>
            <person name="Henrissat B."/>
            <person name="Grigoriev I.V."/>
            <person name="Corradi N."/>
            <person name="Roux C."/>
            <person name="Martin F.M."/>
        </authorList>
    </citation>
    <scope>NUCLEOTIDE SEQUENCE [LARGE SCALE GENOMIC DNA]</scope>
    <source>
        <strain evidence="1 2">DAOM 194757</strain>
    </source>
</reference>
<name>A0A397VAX6_9GLOM</name>
<dbReference type="AlphaFoldDB" id="A0A397VAX6"/>
<evidence type="ECO:0000313" key="2">
    <source>
        <dbReference type="Proteomes" id="UP000266673"/>
    </source>
</evidence>
<proteinExistence type="predicted"/>
<dbReference type="EMBL" id="QKWP01000562">
    <property type="protein sequence ID" value="RIB18099.1"/>
    <property type="molecule type" value="Genomic_DNA"/>
</dbReference>
<dbReference type="Gene3D" id="3.80.10.10">
    <property type="entry name" value="Ribonuclease Inhibitor"/>
    <property type="match status" value="1"/>
</dbReference>
<keyword evidence="2" id="KW-1185">Reference proteome</keyword>
<organism evidence="1 2">
    <name type="scientific">Gigaspora rosea</name>
    <dbReference type="NCBI Taxonomy" id="44941"/>
    <lineage>
        <taxon>Eukaryota</taxon>
        <taxon>Fungi</taxon>
        <taxon>Fungi incertae sedis</taxon>
        <taxon>Mucoromycota</taxon>
        <taxon>Glomeromycotina</taxon>
        <taxon>Glomeromycetes</taxon>
        <taxon>Diversisporales</taxon>
        <taxon>Gigasporaceae</taxon>
        <taxon>Gigaspora</taxon>
    </lineage>
</organism>
<dbReference type="OrthoDB" id="2360563at2759"/>
<dbReference type="InterPro" id="IPR032675">
    <property type="entry name" value="LRR_dom_sf"/>
</dbReference>
<sequence length="458" mass="53893">MATKIFTGEMPELLESILNNLSNEIHSLYSCAFVNRYWCKMSIPILWQDPFALEQRDPSFIYQYFSVLCEDEKLRLKNFGIDIEISKPLFDYAKFLKVLRLNNLEFKVKKWTDIKHLELDNSSKIHIINLLIKLFAESGATLHKLDLHFINYEINLEIFYSLEQNEIFFSQLRNLYLNTASRLNTECTATLLRTLAKNTSKIRFLQLGRTNFGHVPQLFYIDSLKCMIKSQEQIKQVILYGLDSTHFHSIIKALKSQKNSLQEVKIENCDYNAKPEVLKIFENLETLHIRVFYRPHLLKIVNCKVRNLNLEVADSEIDGSIMVHILENSGTFLQQLTLNSKNNILNENLLIETLKSFCPNIKYLNISGIGFSKQFITLIETLQKLQFLKLWVYDDNYDDDEELTMLVTQFAKVLPLTLQYLDLKENTWLKKYLFIFLKHCKVHLKTLLIDDVYNEERP</sequence>
<evidence type="ECO:0000313" key="1">
    <source>
        <dbReference type="EMBL" id="RIB18099.1"/>
    </source>
</evidence>
<protein>
    <recommendedName>
        <fullName evidence="3">F-box domain-containing protein</fullName>
    </recommendedName>
</protein>